<keyword evidence="3" id="KW-1185">Reference proteome</keyword>
<feature type="region of interest" description="Disordered" evidence="1">
    <location>
        <begin position="253"/>
        <end position="293"/>
    </location>
</feature>
<dbReference type="AlphaFoldDB" id="A0A3B0KLG1"/>
<evidence type="ECO:0000313" key="3">
    <source>
        <dbReference type="Proteomes" id="UP000268350"/>
    </source>
</evidence>
<feature type="region of interest" description="Disordered" evidence="1">
    <location>
        <begin position="313"/>
        <end position="341"/>
    </location>
</feature>
<dbReference type="OMA" id="RNPGRFQ"/>
<feature type="region of interest" description="Disordered" evidence="1">
    <location>
        <begin position="209"/>
        <end position="235"/>
    </location>
</feature>
<proteinExistence type="predicted"/>
<reference evidence="3" key="1">
    <citation type="submission" date="2018-01" db="EMBL/GenBank/DDBJ databases">
        <authorList>
            <person name="Alioto T."/>
            <person name="Alioto T."/>
        </authorList>
    </citation>
    <scope>NUCLEOTIDE SEQUENCE [LARGE SCALE GENOMIC DNA]</scope>
</reference>
<feature type="compositionally biased region" description="Polar residues" evidence="1">
    <location>
        <begin position="323"/>
        <end position="341"/>
    </location>
</feature>
<evidence type="ECO:0000256" key="1">
    <source>
        <dbReference type="SAM" id="MobiDB-lite"/>
    </source>
</evidence>
<evidence type="ECO:0000313" key="2">
    <source>
        <dbReference type="EMBL" id="SPP86666.1"/>
    </source>
</evidence>
<name>A0A3B0KLG1_DROGU</name>
<feature type="compositionally biased region" description="Basic and acidic residues" evidence="1">
    <location>
        <begin position="254"/>
        <end position="278"/>
    </location>
</feature>
<protein>
    <submittedName>
        <fullName evidence="2">Uncharacterized protein</fullName>
    </submittedName>
</protein>
<dbReference type="Proteomes" id="UP000268350">
    <property type="component" value="Unassembled WGS sequence"/>
</dbReference>
<gene>
    <name evidence="2" type="ORF">DGUA_6G008904</name>
</gene>
<organism evidence="2 3">
    <name type="scientific">Drosophila guanche</name>
    <name type="common">Fruit fly</name>
    <dbReference type="NCBI Taxonomy" id="7266"/>
    <lineage>
        <taxon>Eukaryota</taxon>
        <taxon>Metazoa</taxon>
        <taxon>Ecdysozoa</taxon>
        <taxon>Arthropoda</taxon>
        <taxon>Hexapoda</taxon>
        <taxon>Insecta</taxon>
        <taxon>Pterygota</taxon>
        <taxon>Neoptera</taxon>
        <taxon>Endopterygota</taxon>
        <taxon>Diptera</taxon>
        <taxon>Brachycera</taxon>
        <taxon>Muscomorpha</taxon>
        <taxon>Ephydroidea</taxon>
        <taxon>Drosophilidae</taxon>
        <taxon>Drosophila</taxon>
        <taxon>Sophophora</taxon>
    </lineage>
</organism>
<dbReference type="EMBL" id="OUUW01000011">
    <property type="protein sequence ID" value="SPP86666.1"/>
    <property type="molecule type" value="Genomic_DNA"/>
</dbReference>
<sequence length="341" mass="37721">MYECTRCGHKKGALSSMADYDFPRWKTHGSEECPIEVLGREDICGVCRCLCFFAIVDDYELEPLHGQVSPGTLDADAVAVDQMKTHSATDTMDTRDEMVDEMATPQVIRSARRLDNWAIHCMDPHDNFCCSAAKTEPISNLQQQTHCQLDTQVGRCLVSDSDNDSEGSDDVLGEKIVRCCRNFQMGIITEEELPRGLTVDDFRHVCGPGPAPIDEFDDNDNRPETSSQAMRRNPGRFQLDASKGYMEAINLPPEAKKETTLKDKHSYVQSGLDEHREPPGGSSAALFDSEHTADIERQVEHAISSQLQDVIDLSYKAEDDQEAGTTGPESAPASGSTQDQN</sequence>
<accession>A0A3B0KLG1</accession>